<keyword evidence="2" id="KW-1185">Reference proteome</keyword>
<gene>
    <name evidence="1" type="ORF">BCR43DRAFT_122875</name>
</gene>
<evidence type="ECO:0000313" key="2">
    <source>
        <dbReference type="Proteomes" id="UP000242180"/>
    </source>
</evidence>
<organism evidence="1 2">
    <name type="scientific">Syncephalastrum racemosum</name>
    <name type="common">Filamentous fungus</name>
    <dbReference type="NCBI Taxonomy" id="13706"/>
    <lineage>
        <taxon>Eukaryota</taxon>
        <taxon>Fungi</taxon>
        <taxon>Fungi incertae sedis</taxon>
        <taxon>Mucoromycota</taxon>
        <taxon>Mucoromycotina</taxon>
        <taxon>Mucoromycetes</taxon>
        <taxon>Mucorales</taxon>
        <taxon>Syncephalastraceae</taxon>
        <taxon>Syncephalastrum</taxon>
    </lineage>
</organism>
<dbReference type="InParanoid" id="A0A1X2GZ76"/>
<name>A0A1X2GZ76_SYNRA</name>
<evidence type="ECO:0000313" key="1">
    <source>
        <dbReference type="EMBL" id="ORY89574.1"/>
    </source>
</evidence>
<dbReference type="AlphaFoldDB" id="A0A1X2GZ76"/>
<dbReference type="Proteomes" id="UP000242180">
    <property type="component" value="Unassembled WGS sequence"/>
</dbReference>
<sequence>MGEGIPAVPMPAFDVREPDDDDYYIVGEENISLRFFGFQERVIEGLRPESLTMESDLHHLL</sequence>
<comment type="caution">
    <text evidence="1">The sequence shown here is derived from an EMBL/GenBank/DDBJ whole genome shotgun (WGS) entry which is preliminary data.</text>
</comment>
<protein>
    <submittedName>
        <fullName evidence="1">Uncharacterized protein</fullName>
    </submittedName>
</protein>
<reference evidence="1 2" key="1">
    <citation type="submission" date="2016-07" db="EMBL/GenBank/DDBJ databases">
        <title>Pervasive Adenine N6-methylation of Active Genes in Fungi.</title>
        <authorList>
            <consortium name="DOE Joint Genome Institute"/>
            <person name="Mondo S.J."/>
            <person name="Dannebaum R.O."/>
            <person name="Kuo R.C."/>
            <person name="Labutti K."/>
            <person name="Haridas S."/>
            <person name="Kuo A."/>
            <person name="Salamov A."/>
            <person name="Ahrendt S.R."/>
            <person name="Lipzen A."/>
            <person name="Sullivan W."/>
            <person name="Andreopoulos W.B."/>
            <person name="Clum A."/>
            <person name="Lindquist E."/>
            <person name="Daum C."/>
            <person name="Ramamoorthy G.K."/>
            <person name="Gryganskyi A."/>
            <person name="Culley D."/>
            <person name="Magnuson J.K."/>
            <person name="James T.Y."/>
            <person name="O'Malley M.A."/>
            <person name="Stajich J.E."/>
            <person name="Spatafora J.W."/>
            <person name="Visel A."/>
            <person name="Grigoriev I.V."/>
        </authorList>
    </citation>
    <scope>NUCLEOTIDE SEQUENCE [LARGE SCALE GENOMIC DNA]</scope>
    <source>
        <strain evidence="1 2">NRRL 2496</strain>
    </source>
</reference>
<accession>A0A1X2GZ76</accession>
<proteinExistence type="predicted"/>
<dbReference type="EMBL" id="MCGN01000014">
    <property type="protein sequence ID" value="ORY89574.1"/>
    <property type="molecule type" value="Genomic_DNA"/>
</dbReference>